<dbReference type="Pfam" id="PF01549">
    <property type="entry name" value="ShK"/>
    <property type="match status" value="9"/>
</dbReference>
<feature type="binding site" evidence="8">
    <location>
        <position position="192"/>
    </location>
    <ligand>
        <name>Zn(2+)</name>
        <dbReference type="ChEBI" id="CHEBI:29105"/>
        <note>catalytic</note>
    </ligand>
</feature>
<feature type="domain" description="Peptidase M12A" evidence="11">
    <location>
        <begin position="88"/>
        <end position="293"/>
    </location>
</feature>
<feature type="domain" description="ShKT" evidence="10">
    <location>
        <begin position="325"/>
        <end position="359"/>
    </location>
</feature>
<dbReference type="PANTHER" id="PTHR10127">
    <property type="entry name" value="DISCOIDIN, CUB, EGF, LAMININ , AND ZINC METALLOPROTEASE DOMAIN CONTAINING"/>
    <property type="match status" value="1"/>
</dbReference>
<dbReference type="PROSITE" id="PS51670">
    <property type="entry name" value="SHKT"/>
    <property type="match status" value="7"/>
</dbReference>
<evidence type="ECO:0000256" key="4">
    <source>
        <dbReference type="ARBA" id="ARBA00022801"/>
    </source>
</evidence>
<feature type="disulfide bond" evidence="7">
    <location>
        <begin position="370"/>
        <end position="404"/>
    </location>
</feature>
<keyword evidence="7" id="KW-1015">Disulfide bond</keyword>
<dbReference type="PROSITE" id="PS51864">
    <property type="entry name" value="ASTACIN"/>
    <property type="match status" value="1"/>
</dbReference>
<evidence type="ECO:0000256" key="2">
    <source>
        <dbReference type="ARBA" id="ARBA00022670"/>
    </source>
</evidence>
<feature type="disulfide bond" evidence="7">
    <location>
        <begin position="646"/>
        <end position="680"/>
    </location>
</feature>
<protein>
    <recommendedName>
        <fullName evidence="9">Metalloendopeptidase</fullName>
        <ecNumber evidence="9">3.4.24.-</ecNumber>
    </recommendedName>
</protein>
<dbReference type="SMART" id="SM00235">
    <property type="entry name" value="ZnMc"/>
    <property type="match status" value="1"/>
</dbReference>
<keyword evidence="6 8" id="KW-0482">Metalloprotease</keyword>
<feature type="signal peptide" evidence="9">
    <location>
        <begin position="1"/>
        <end position="22"/>
    </location>
</feature>
<dbReference type="InterPro" id="IPR034035">
    <property type="entry name" value="Astacin-like_dom"/>
</dbReference>
<comment type="cofactor">
    <cofactor evidence="8 9">
        <name>Zn(2+)</name>
        <dbReference type="ChEBI" id="CHEBI:29105"/>
    </cofactor>
    <text evidence="8 9">Binds 1 zinc ion per subunit.</text>
</comment>
<evidence type="ECO:0000256" key="1">
    <source>
        <dbReference type="ARBA" id="ARBA00002657"/>
    </source>
</evidence>
<feature type="disulfide bond" evidence="7">
    <location>
        <begin position="414"/>
        <end position="448"/>
    </location>
</feature>
<feature type="disulfide bond" evidence="7">
    <location>
        <begin position="592"/>
        <end position="626"/>
    </location>
</feature>
<keyword evidence="5 8" id="KW-0862">Zinc</keyword>
<feature type="active site" evidence="8">
    <location>
        <position position="189"/>
    </location>
</feature>
<evidence type="ECO:0000256" key="5">
    <source>
        <dbReference type="ARBA" id="ARBA00022833"/>
    </source>
</evidence>
<dbReference type="GO" id="GO:0006508">
    <property type="term" value="P:proteolysis"/>
    <property type="evidence" value="ECO:0007669"/>
    <property type="project" value="UniProtKB-KW"/>
</dbReference>
<feature type="domain" description="ShKT" evidence="10">
    <location>
        <begin position="592"/>
        <end position="626"/>
    </location>
</feature>
<feature type="domain" description="ShKT" evidence="10">
    <location>
        <begin position="646"/>
        <end position="680"/>
    </location>
</feature>
<keyword evidence="3 8" id="KW-0479">Metal-binding</keyword>
<dbReference type="PANTHER" id="PTHR10127:SF780">
    <property type="entry name" value="METALLOENDOPEPTIDASE"/>
    <property type="match status" value="1"/>
</dbReference>
<dbReference type="CDD" id="cd04280">
    <property type="entry name" value="ZnMc_astacin_like"/>
    <property type="match status" value="1"/>
</dbReference>
<dbReference type="EMBL" id="MK387129">
    <property type="protein sequence ID" value="QBH70095.1"/>
    <property type="molecule type" value="mRNA"/>
</dbReference>
<dbReference type="Gene3D" id="3.40.390.10">
    <property type="entry name" value="Collagenase (Catalytic Domain)"/>
    <property type="match status" value="1"/>
</dbReference>
<evidence type="ECO:0000256" key="9">
    <source>
        <dbReference type="RuleBase" id="RU361183"/>
    </source>
</evidence>
<evidence type="ECO:0000256" key="3">
    <source>
        <dbReference type="ARBA" id="ARBA00022723"/>
    </source>
</evidence>
<sequence length="723" mass="81270">MQPRWVLAVLLVLSLLLRWCGAQPVPRQIMDVGSMRRPGLRSLTNTGTGSPVHARRAGGIPTLNTLSGMDMRLTRSQYQRLHGPSRKRARSGDTMLAVPWTDAEIPYEIQDSDFNSTHLEWIREAIYDWERLTCIRFRDATSDDTKHKVLIKTGLGCSAQLGMANMYPQHIILDTNGVGCFWKGLIHHELGHTIGLIHEHQREQRDGYIRVNYYRVDPSVMDNLEKYAEGVDNKLGLPYDYKSVMHYDKNAFSSGVFTQTIHTRDPAQTDVIGMTLTPSFLDAKLVNKMYKCAERCQSPPSCSERCFVNEYCKCICEHDIPKENCRDIWTDCKSRRDGGECITQFGLMHHNCRKTCGICTSGGSIPELVCMDNDPECHQKAAKGDCKDDYHNMQFKCRKSCKICEPIKLEKGPCRDNITMCKQMAKMGMCERNMTTMLEKCPKSCNFCPEDLGKQASKSGCVDEDAALCAFRADSNLCSKYYALMTKVCPVACKRCNHRLPAGCKDTNPGCQGWAFRGECTFNPAFMLKGCPFSCDTCEGLNKPDVGCLDFSLKCQEHAEDKECFANPEWTKMYCQKTCKRCPGDPPLKVPCEDFSPHCQILHDQGMCESNALWMGAYCKVTCKKCKPDKPVTARPPVRPKPAGKCADKHDDCKQWGEAGHCILSPGSMLSDCKESCGICNATCLDKNESCEDWAKAGECDKRPDIMLFQCQLSCGICYEGNH</sequence>
<feature type="domain" description="ShKT" evidence="10">
    <location>
        <begin position="504"/>
        <end position="538"/>
    </location>
</feature>
<evidence type="ECO:0000259" key="10">
    <source>
        <dbReference type="PROSITE" id="PS51670"/>
    </source>
</evidence>
<feature type="disulfide bond" evidence="7">
    <location>
        <begin position="325"/>
        <end position="359"/>
    </location>
</feature>
<dbReference type="GO" id="GO:0004222">
    <property type="term" value="F:metalloendopeptidase activity"/>
    <property type="evidence" value="ECO:0007669"/>
    <property type="project" value="UniProtKB-UniRule"/>
</dbReference>
<dbReference type="AlphaFoldDB" id="A0A481SMK9"/>
<comment type="caution">
    <text evidence="7">Lacks conserved residue(s) required for the propagation of feature annotation.</text>
</comment>
<evidence type="ECO:0000256" key="7">
    <source>
        <dbReference type="PROSITE-ProRule" id="PRU01005"/>
    </source>
</evidence>
<keyword evidence="2 8" id="KW-0645">Protease</keyword>
<keyword evidence="9" id="KW-0732">Signal</keyword>
<feature type="binding site" evidence="8">
    <location>
        <position position="188"/>
    </location>
    <ligand>
        <name>Zn(2+)</name>
        <dbReference type="ChEBI" id="CHEBI:29105"/>
        <note>catalytic</note>
    </ligand>
</feature>
<feature type="domain" description="ShKT" evidence="10">
    <location>
        <begin position="370"/>
        <end position="404"/>
    </location>
</feature>
<accession>A0A481SMK9</accession>
<evidence type="ECO:0000259" key="11">
    <source>
        <dbReference type="PROSITE" id="PS51864"/>
    </source>
</evidence>
<evidence type="ECO:0000256" key="8">
    <source>
        <dbReference type="PROSITE-ProRule" id="PRU01211"/>
    </source>
</evidence>
<dbReference type="SUPFAM" id="SSF55486">
    <property type="entry name" value="Metalloproteases ('zincins'), catalytic domain"/>
    <property type="match status" value="1"/>
</dbReference>
<feature type="binding site" evidence="8">
    <location>
        <position position="198"/>
    </location>
    <ligand>
        <name>Zn(2+)</name>
        <dbReference type="ChEBI" id="CHEBI:29105"/>
        <note>catalytic</note>
    </ligand>
</feature>
<feature type="disulfide bond" evidence="7">
    <location>
        <begin position="684"/>
        <end position="718"/>
    </location>
</feature>
<dbReference type="InterPro" id="IPR001506">
    <property type="entry name" value="Peptidase_M12A"/>
</dbReference>
<dbReference type="PRINTS" id="PR00480">
    <property type="entry name" value="ASTACIN"/>
</dbReference>
<reference evidence="12" key="1">
    <citation type="journal article" date="2019" name="Toxins">
        <title>A Recurrent Motif: Diversity and Evolution of ShKT Domain Containing Proteins in the Vampire Snail Cumia reticulata.</title>
        <authorList>
            <person name="Gerdol M."/>
            <person name="Cervelli M."/>
            <person name="Mariottini P."/>
            <person name="Oliverio M."/>
            <person name="Dutertre S."/>
            <person name="Modica M.V."/>
        </authorList>
    </citation>
    <scope>NUCLEOTIDE SEQUENCE</scope>
</reference>
<dbReference type="InterPro" id="IPR006026">
    <property type="entry name" value="Peptidase_Metallo"/>
</dbReference>
<feature type="chain" id="PRO_5019611567" description="Metalloendopeptidase" evidence="9">
    <location>
        <begin position="23"/>
        <end position="723"/>
    </location>
</feature>
<evidence type="ECO:0000313" key="12">
    <source>
        <dbReference type="EMBL" id="QBH70095.1"/>
    </source>
</evidence>
<comment type="function">
    <text evidence="1">Metalloprotease.</text>
</comment>
<dbReference type="InterPro" id="IPR003582">
    <property type="entry name" value="ShKT_dom"/>
</dbReference>
<name>A0A481SMK9_9CAEN</name>
<dbReference type="InterPro" id="IPR024079">
    <property type="entry name" value="MetalloPept_cat_dom_sf"/>
</dbReference>
<feature type="domain" description="ShKT" evidence="10">
    <location>
        <begin position="414"/>
        <end position="448"/>
    </location>
</feature>
<organism evidence="12">
    <name type="scientific">Colubraria reticulata</name>
    <dbReference type="NCBI Taxonomy" id="604273"/>
    <lineage>
        <taxon>Eukaryota</taxon>
        <taxon>Metazoa</taxon>
        <taxon>Spiralia</taxon>
        <taxon>Lophotrochozoa</taxon>
        <taxon>Mollusca</taxon>
        <taxon>Gastropoda</taxon>
        <taxon>Caenogastropoda</taxon>
        <taxon>Neogastropoda</taxon>
        <taxon>Buccinoidea</taxon>
        <taxon>Buccinidae</taxon>
        <taxon>Colubraria</taxon>
    </lineage>
</organism>
<evidence type="ECO:0000256" key="6">
    <source>
        <dbReference type="ARBA" id="ARBA00023049"/>
    </source>
</evidence>
<proteinExistence type="evidence at transcript level"/>
<keyword evidence="4 8" id="KW-0378">Hydrolase</keyword>
<dbReference type="SMART" id="SM00254">
    <property type="entry name" value="ShKT"/>
    <property type="match status" value="9"/>
</dbReference>
<dbReference type="GO" id="GO:0008270">
    <property type="term" value="F:zinc ion binding"/>
    <property type="evidence" value="ECO:0007669"/>
    <property type="project" value="UniProtKB-UniRule"/>
</dbReference>
<dbReference type="Pfam" id="PF01400">
    <property type="entry name" value="Astacin"/>
    <property type="match status" value="1"/>
</dbReference>
<feature type="domain" description="ShKT" evidence="10">
    <location>
        <begin position="684"/>
        <end position="718"/>
    </location>
</feature>
<dbReference type="EC" id="3.4.24.-" evidence="9"/>
<feature type="disulfide bond" evidence="7">
    <location>
        <begin position="504"/>
        <end position="538"/>
    </location>
</feature>